<dbReference type="AlphaFoldDB" id="A0A553R2P9"/>
<dbReference type="Proteomes" id="UP000316079">
    <property type="component" value="Unassembled WGS sequence"/>
</dbReference>
<name>A0A553R2P9_9TELE</name>
<feature type="compositionally biased region" description="Polar residues" evidence="3">
    <location>
        <begin position="218"/>
        <end position="231"/>
    </location>
</feature>
<keyword evidence="2" id="KW-0479">Metal-binding</keyword>
<feature type="region of interest" description="Disordered" evidence="3">
    <location>
        <begin position="360"/>
        <end position="388"/>
    </location>
</feature>
<evidence type="ECO:0000256" key="3">
    <source>
        <dbReference type="SAM" id="MobiDB-lite"/>
    </source>
</evidence>
<dbReference type="STRING" id="623744.A0A553R2P9"/>
<feature type="region of interest" description="Disordered" evidence="3">
    <location>
        <begin position="152"/>
        <end position="175"/>
    </location>
</feature>
<comment type="caution">
    <text evidence="4">The sequence shown here is derived from an EMBL/GenBank/DDBJ whole genome shotgun (WGS) entry which is preliminary data.</text>
</comment>
<dbReference type="PANTHER" id="PTHR24207">
    <property type="entry name" value="ZYX102 PROTEIN"/>
    <property type="match status" value="1"/>
</dbReference>
<feature type="region of interest" description="Disordered" evidence="3">
    <location>
        <begin position="194"/>
        <end position="343"/>
    </location>
</feature>
<sequence>MWTGHNDGDQQGHVSARMETSLPLGTTSISVSQQQAPKKFAPVVAPKPKFNPYKQPGDSTLEDDYPLPPPPAIETSGLSSSSSFPPPPPVDDASLSFQIKGPEKTLEERRSSLDAEIDSLTSILADLESSSPYKHRTPQLQLIFARLKRLKETGKKKRAVSASEGDKAKEGASGNIVPKCPVAAIDLKVNMNSASPAAAGSNAPVTGYRRMVIPNQPPLTATKKNTPKPQGSPNAAPPASSSPRPTHQPAPQPVPASYTTASTPSQPTFNVQVRAAQPGPQQQPFRGPGPVQFMHAQARGPDFAFGPPQPGFCPAPSGGFQDPLYGGAPGYGAQNTWRPEPAHHIVPAPTQVNQTAAPKKTYITDPPSSLAPYGGGPSAPHKNPIEPV</sequence>
<dbReference type="EMBL" id="SRMA01025296">
    <property type="protein sequence ID" value="TRY96456.1"/>
    <property type="molecule type" value="Genomic_DNA"/>
</dbReference>
<feature type="compositionally biased region" description="Basic and acidic residues" evidence="3">
    <location>
        <begin position="1"/>
        <end position="10"/>
    </location>
</feature>
<evidence type="ECO:0000313" key="4">
    <source>
        <dbReference type="EMBL" id="TRY96456.1"/>
    </source>
</evidence>
<reference evidence="4 5" key="1">
    <citation type="journal article" date="2019" name="Sci. Data">
        <title>Hybrid genome assembly and annotation of Danionella translucida.</title>
        <authorList>
            <person name="Kadobianskyi M."/>
            <person name="Schulze L."/>
            <person name="Schuelke M."/>
            <person name="Judkewitz B."/>
        </authorList>
    </citation>
    <scope>NUCLEOTIDE SEQUENCE [LARGE SCALE GENOMIC DNA]</scope>
    <source>
        <strain evidence="4 5">Bolton</strain>
    </source>
</reference>
<feature type="compositionally biased region" description="Basic and acidic residues" evidence="3">
    <location>
        <begin position="101"/>
        <end position="113"/>
    </location>
</feature>
<keyword evidence="5" id="KW-1185">Reference proteome</keyword>
<gene>
    <name evidence="4" type="ORF">DNTS_027528</name>
</gene>
<feature type="compositionally biased region" description="Low complexity" evidence="3">
    <location>
        <begin position="36"/>
        <end position="50"/>
    </location>
</feature>
<dbReference type="PANTHER" id="PTHR24207:SF0">
    <property type="entry name" value="LIPOMA-PREFERRED PARTNER"/>
    <property type="match status" value="1"/>
</dbReference>
<feature type="compositionally biased region" description="Low complexity" evidence="3">
    <location>
        <begin position="271"/>
        <end position="293"/>
    </location>
</feature>
<organism evidence="4 5">
    <name type="scientific">Danionella cerebrum</name>
    <dbReference type="NCBI Taxonomy" id="2873325"/>
    <lineage>
        <taxon>Eukaryota</taxon>
        <taxon>Metazoa</taxon>
        <taxon>Chordata</taxon>
        <taxon>Craniata</taxon>
        <taxon>Vertebrata</taxon>
        <taxon>Euteleostomi</taxon>
        <taxon>Actinopterygii</taxon>
        <taxon>Neopterygii</taxon>
        <taxon>Teleostei</taxon>
        <taxon>Ostariophysi</taxon>
        <taxon>Cypriniformes</taxon>
        <taxon>Danionidae</taxon>
        <taxon>Danioninae</taxon>
        <taxon>Danionella</taxon>
    </lineage>
</organism>
<feature type="compositionally biased region" description="Low complexity" evidence="3">
    <location>
        <begin position="194"/>
        <end position="204"/>
    </location>
</feature>
<evidence type="ECO:0000313" key="5">
    <source>
        <dbReference type="Proteomes" id="UP000316079"/>
    </source>
</evidence>
<feature type="compositionally biased region" description="Low complexity" evidence="3">
    <location>
        <begin position="232"/>
        <end position="243"/>
    </location>
</feature>
<dbReference type="GO" id="GO:0001725">
    <property type="term" value="C:stress fiber"/>
    <property type="evidence" value="ECO:0007669"/>
    <property type="project" value="TreeGrafter"/>
</dbReference>
<keyword evidence="2" id="KW-0440">LIM domain</keyword>
<proteinExistence type="predicted"/>
<dbReference type="GO" id="GO:0005925">
    <property type="term" value="C:focal adhesion"/>
    <property type="evidence" value="ECO:0007669"/>
    <property type="project" value="TreeGrafter"/>
</dbReference>
<keyword evidence="1" id="KW-0677">Repeat</keyword>
<accession>A0A553R2P9</accession>
<keyword evidence="2" id="KW-0862">Zinc</keyword>
<protein>
    <submittedName>
        <fullName evidence="4">Uncharacterized protein</fullName>
    </submittedName>
</protein>
<evidence type="ECO:0000256" key="2">
    <source>
        <dbReference type="ARBA" id="ARBA00023038"/>
    </source>
</evidence>
<feature type="compositionally biased region" description="Polar residues" evidence="3">
    <location>
        <begin position="23"/>
        <end position="35"/>
    </location>
</feature>
<dbReference type="OrthoDB" id="25414at2759"/>
<feature type="region of interest" description="Disordered" evidence="3">
    <location>
        <begin position="1"/>
        <end position="113"/>
    </location>
</feature>
<dbReference type="GO" id="GO:0098609">
    <property type="term" value="P:cell-cell adhesion"/>
    <property type="evidence" value="ECO:0007669"/>
    <property type="project" value="TreeGrafter"/>
</dbReference>
<feature type="compositionally biased region" description="Polar residues" evidence="3">
    <location>
        <begin position="257"/>
        <end position="270"/>
    </location>
</feature>
<evidence type="ECO:0000256" key="1">
    <source>
        <dbReference type="ARBA" id="ARBA00022737"/>
    </source>
</evidence>